<dbReference type="OrthoDB" id="129521at2"/>
<keyword evidence="2" id="KW-1185">Reference proteome</keyword>
<sequence>MPTILVTHDVTDTDRWLSSPKREELLPSLGASNIRTFVNPQDRTKVGLVLDIADLGVLLAAMENPSDEMVEAMKYDTVVPETMAILVQS</sequence>
<protein>
    <submittedName>
        <fullName evidence="1">Uncharacterized protein</fullName>
    </submittedName>
</protein>
<reference evidence="1 2" key="1">
    <citation type="submission" date="2019-01" db="EMBL/GenBank/DDBJ databases">
        <title>Nocardioides guangzhouensis sp. nov., an actinobacterium isolated from soil.</title>
        <authorList>
            <person name="Fu Y."/>
            <person name="Cai Y."/>
            <person name="Lin Z."/>
            <person name="Chen P."/>
        </authorList>
    </citation>
    <scope>NUCLEOTIDE SEQUENCE [LARGE SCALE GENOMIC DNA]</scope>
    <source>
        <strain evidence="1 2">130</strain>
    </source>
</reference>
<dbReference type="RefSeq" id="WP_134719317.1">
    <property type="nucleotide sequence ID" value="NZ_SDKM01000026.1"/>
</dbReference>
<dbReference type="AlphaFoldDB" id="A0A4Q4Z8F5"/>
<organism evidence="1 2">
    <name type="scientific">Nocardioides guangzhouensis</name>
    <dbReference type="NCBI Taxonomy" id="2497878"/>
    <lineage>
        <taxon>Bacteria</taxon>
        <taxon>Bacillati</taxon>
        <taxon>Actinomycetota</taxon>
        <taxon>Actinomycetes</taxon>
        <taxon>Propionibacteriales</taxon>
        <taxon>Nocardioidaceae</taxon>
        <taxon>Nocardioides</taxon>
    </lineage>
</organism>
<evidence type="ECO:0000313" key="1">
    <source>
        <dbReference type="EMBL" id="RYP84167.1"/>
    </source>
</evidence>
<proteinExistence type="predicted"/>
<evidence type="ECO:0000313" key="2">
    <source>
        <dbReference type="Proteomes" id="UP000295198"/>
    </source>
</evidence>
<accession>A0A4Q4Z8F5</accession>
<gene>
    <name evidence="1" type="ORF">EKO23_17020</name>
</gene>
<dbReference type="Proteomes" id="UP000295198">
    <property type="component" value="Unassembled WGS sequence"/>
</dbReference>
<name>A0A4Q4Z8F5_9ACTN</name>
<comment type="caution">
    <text evidence="1">The sequence shown here is derived from an EMBL/GenBank/DDBJ whole genome shotgun (WGS) entry which is preliminary data.</text>
</comment>
<dbReference type="EMBL" id="SDKM01000026">
    <property type="protein sequence ID" value="RYP84167.1"/>
    <property type="molecule type" value="Genomic_DNA"/>
</dbReference>